<dbReference type="STRING" id="50990.A0A4Y7PXH8"/>
<dbReference type="CDD" id="cd02440">
    <property type="entry name" value="AdoMet_MTases"/>
    <property type="match status" value="1"/>
</dbReference>
<keyword evidence="3" id="KW-0489">Methyltransferase</keyword>
<reference evidence="3 4" key="1">
    <citation type="submission" date="2018-06" db="EMBL/GenBank/DDBJ databases">
        <title>A transcriptomic atlas of mushroom development highlights an independent origin of complex multicellularity.</title>
        <authorList>
            <consortium name="DOE Joint Genome Institute"/>
            <person name="Krizsan K."/>
            <person name="Almasi E."/>
            <person name="Merenyi Z."/>
            <person name="Sahu N."/>
            <person name="Viragh M."/>
            <person name="Koszo T."/>
            <person name="Mondo S."/>
            <person name="Kiss B."/>
            <person name="Balint B."/>
            <person name="Kues U."/>
            <person name="Barry K."/>
            <person name="Hegedus J.C."/>
            <person name="Henrissat B."/>
            <person name="Johnson J."/>
            <person name="Lipzen A."/>
            <person name="Ohm R."/>
            <person name="Nagy I."/>
            <person name="Pangilinan J."/>
            <person name="Yan J."/>
            <person name="Xiong Y."/>
            <person name="Grigoriev I.V."/>
            <person name="Hibbett D.S."/>
            <person name="Nagy L.G."/>
        </authorList>
    </citation>
    <scope>NUCLEOTIDE SEQUENCE [LARGE SCALE GENOMIC DNA]</scope>
    <source>
        <strain evidence="3 4">SZMC22713</strain>
    </source>
</reference>
<keyword evidence="4" id="KW-1185">Reference proteome</keyword>
<evidence type="ECO:0000313" key="4">
    <source>
        <dbReference type="Proteomes" id="UP000294933"/>
    </source>
</evidence>
<dbReference type="OrthoDB" id="2013972at2759"/>
<organism evidence="3 4">
    <name type="scientific">Rickenella mellea</name>
    <dbReference type="NCBI Taxonomy" id="50990"/>
    <lineage>
        <taxon>Eukaryota</taxon>
        <taxon>Fungi</taxon>
        <taxon>Dikarya</taxon>
        <taxon>Basidiomycota</taxon>
        <taxon>Agaricomycotina</taxon>
        <taxon>Agaricomycetes</taxon>
        <taxon>Hymenochaetales</taxon>
        <taxon>Rickenellaceae</taxon>
        <taxon>Rickenella</taxon>
    </lineage>
</organism>
<dbReference type="Gene3D" id="3.40.50.150">
    <property type="entry name" value="Vaccinia Virus protein VP39"/>
    <property type="match status" value="1"/>
</dbReference>
<dbReference type="InterPro" id="IPR029063">
    <property type="entry name" value="SAM-dependent_MTases_sf"/>
</dbReference>
<feature type="region of interest" description="Disordered" evidence="1">
    <location>
        <begin position="1"/>
        <end position="26"/>
    </location>
</feature>
<protein>
    <submittedName>
        <fullName evidence="3">S-adenosyl-L-methionine-dependent methyltransferase</fullName>
    </submittedName>
</protein>
<feature type="compositionally biased region" description="Polar residues" evidence="1">
    <location>
        <begin position="8"/>
        <end position="23"/>
    </location>
</feature>
<dbReference type="Proteomes" id="UP000294933">
    <property type="component" value="Unassembled WGS sequence"/>
</dbReference>
<dbReference type="Pfam" id="PF13847">
    <property type="entry name" value="Methyltransf_31"/>
    <property type="match status" value="1"/>
</dbReference>
<evidence type="ECO:0000259" key="2">
    <source>
        <dbReference type="Pfam" id="PF13847"/>
    </source>
</evidence>
<feature type="domain" description="Methyltransferase" evidence="2">
    <location>
        <begin position="89"/>
        <end position="196"/>
    </location>
</feature>
<dbReference type="GO" id="GO:0032259">
    <property type="term" value="P:methylation"/>
    <property type="evidence" value="ECO:0007669"/>
    <property type="project" value="UniProtKB-KW"/>
</dbReference>
<dbReference type="SUPFAM" id="SSF53335">
    <property type="entry name" value="S-adenosyl-L-methionine-dependent methyltransferases"/>
    <property type="match status" value="1"/>
</dbReference>
<sequence>MDVDDRNSASNSPVQSVNSYRSSQDGERLLRNVKGRQFAAKNESYLFPSDENEFNRLKKNHLIHLLKLGKLYVEKERVQLVMAPVEGDTKRILDLGTGSGCWAIGMANEFSHAEVVGVDLAPDPSVIPRAPINCRFEFDDINLGLEHFYDMFDIVHCRELSHGISDFPWLITEAAKCLKPGGMILVADCDCTLLNEHHEVQAPALGSGGPGESWLARALFEWNNVVKLCGCSVEFRLMGYELMHLCPLLDDAGERFHMIPIGPWQRGQTWDEIQRNHIMGRLMRETHVELISSMEIMFSTHGFPRSLIQRFKDGTKQELNDLSLHLYEKWVYSYAMRNNVPHDAIIRN</sequence>
<proteinExistence type="predicted"/>
<evidence type="ECO:0000256" key="1">
    <source>
        <dbReference type="SAM" id="MobiDB-lite"/>
    </source>
</evidence>
<dbReference type="GO" id="GO:0008168">
    <property type="term" value="F:methyltransferase activity"/>
    <property type="evidence" value="ECO:0007669"/>
    <property type="project" value="UniProtKB-KW"/>
</dbReference>
<dbReference type="InterPro" id="IPR025714">
    <property type="entry name" value="Methyltranfer_dom"/>
</dbReference>
<dbReference type="PANTHER" id="PTHR43591:SF31">
    <property type="entry name" value="LAEA-LIKE, PUTATIVE (AFU_ORTHOLOGUE AFUA_8G01930)-RELATED"/>
    <property type="match status" value="1"/>
</dbReference>
<accession>A0A4Y7PXH8</accession>
<keyword evidence="3" id="KW-0808">Transferase</keyword>
<dbReference type="PANTHER" id="PTHR43591">
    <property type="entry name" value="METHYLTRANSFERASE"/>
    <property type="match status" value="1"/>
</dbReference>
<dbReference type="EMBL" id="ML170198">
    <property type="protein sequence ID" value="TDL19309.1"/>
    <property type="molecule type" value="Genomic_DNA"/>
</dbReference>
<dbReference type="VEuPathDB" id="FungiDB:BD410DRAFT_900337"/>
<evidence type="ECO:0000313" key="3">
    <source>
        <dbReference type="EMBL" id="TDL19309.1"/>
    </source>
</evidence>
<gene>
    <name evidence="3" type="ORF">BD410DRAFT_900337</name>
</gene>
<name>A0A4Y7PXH8_9AGAM</name>
<dbReference type="AlphaFoldDB" id="A0A4Y7PXH8"/>